<dbReference type="AlphaFoldDB" id="A0A5C4WCU7"/>
<name>A0A5C4WCU7_9ACTN</name>
<keyword evidence="1" id="KW-0472">Membrane</keyword>
<evidence type="ECO:0000313" key="2">
    <source>
        <dbReference type="EMBL" id="TNM46031.1"/>
    </source>
</evidence>
<accession>A0A5C4WCU7</accession>
<dbReference type="RefSeq" id="WP_139621496.1">
    <property type="nucleotide sequence ID" value="NZ_VDMP01000016.1"/>
</dbReference>
<sequence>MAFPPPPPAPASYPALPRTAHRPGSSAAVALSLLALLLIADLVLFVLPSWLLVEGRAARSGSLTLSLGVLLSVLYAGLVALIGRTTVRRLVAALVALSVIPIHLALTVVVRVTAFHHVQDIVAVTTSVGVVSSLLCLVAWGIARRDGALWTIGLVALPIATVVQWLARDDLSDLLHELGGGGRARGPLVAWTILWLWNTAQVLATGALCFAIDRLTSPNTTTARHPRG</sequence>
<feature type="transmembrane region" description="Helical" evidence="1">
    <location>
        <begin position="121"/>
        <end position="142"/>
    </location>
</feature>
<gene>
    <name evidence="2" type="ORF">FHP29_03570</name>
</gene>
<protein>
    <submittedName>
        <fullName evidence="2">Uncharacterized protein</fullName>
    </submittedName>
</protein>
<keyword evidence="1" id="KW-0812">Transmembrane</keyword>
<proteinExistence type="predicted"/>
<feature type="transmembrane region" description="Helical" evidence="1">
    <location>
        <begin position="149"/>
        <end position="168"/>
    </location>
</feature>
<evidence type="ECO:0000256" key="1">
    <source>
        <dbReference type="SAM" id="Phobius"/>
    </source>
</evidence>
<comment type="caution">
    <text evidence="2">The sequence shown here is derived from an EMBL/GenBank/DDBJ whole genome shotgun (WGS) entry which is preliminary data.</text>
</comment>
<dbReference type="Proteomes" id="UP000313231">
    <property type="component" value="Unassembled WGS sequence"/>
</dbReference>
<keyword evidence="1" id="KW-1133">Transmembrane helix</keyword>
<feature type="transmembrane region" description="Helical" evidence="1">
    <location>
        <begin position="63"/>
        <end position="83"/>
    </location>
</feature>
<evidence type="ECO:0000313" key="3">
    <source>
        <dbReference type="Proteomes" id="UP000313231"/>
    </source>
</evidence>
<dbReference type="EMBL" id="VDMP01000016">
    <property type="protein sequence ID" value="TNM46031.1"/>
    <property type="molecule type" value="Genomic_DNA"/>
</dbReference>
<feature type="transmembrane region" description="Helical" evidence="1">
    <location>
        <begin position="90"/>
        <end position="115"/>
    </location>
</feature>
<organism evidence="2 3">
    <name type="scientific">Nocardioides albidus</name>
    <dbReference type="NCBI Taxonomy" id="1517589"/>
    <lineage>
        <taxon>Bacteria</taxon>
        <taxon>Bacillati</taxon>
        <taxon>Actinomycetota</taxon>
        <taxon>Actinomycetes</taxon>
        <taxon>Propionibacteriales</taxon>
        <taxon>Nocardioidaceae</taxon>
        <taxon>Nocardioides</taxon>
    </lineage>
</organism>
<feature type="transmembrane region" description="Helical" evidence="1">
    <location>
        <begin position="188"/>
        <end position="212"/>
    </location>
</feature>
<feature type="transmembrane region" description="Helical" evidence="1">
    <location>
        <begin position="28"/>
        <end position="51"/>
    </location>
</feature>
<keyword evidence="3" id="KW-1185">Reference proteome</keyword>
<reference evidence="2 3" key="1">
    <citation type="journal article" date="2016" name="Int. J. Syst. Evol. Microbiol.">
        <title>Nocardioides albidus sp. nov., an actinobacterium isolated from garden soil.</title>
        <authorList>
            <person name="Singh H."/>
            <person name="Du J."/>
            <person name="Trinh H."/>
            <person name="Won K."/>
            <person name="Yang J.E."/>
            <person name="Yin C."/>
            <person name="Kook M."/>
            <person name="Yi T.H."/>
        </authorList>
    </citation>
    <scope>NUCLEOTIDE SEQUENCE [LARGE SCALE GENOMIC DNA]</scope>
    <source>
        <strain evidence="2 3">CCTCC AB 2015297</strain>
    </source>
</reference>